<reference evidence="3" key="1">
    <citation type="submission" date="2021-01" db="EMBL/GenBank/DDBJ databases">
        <authorList>
            <person name="Corre E."/>
            <person name="Pelletier E."/>
            <person name="Niang G."/>
            <person name="Scheremetjew M."/>
            <person name="Finn R."/>
            <person name="Kale V."/>
            <person name="Holt S."/>
            <person name="Cochrane G."/>
            <person name="Meng A."/>
            <person name="Brown T."/>
            <person name="Cohen L."/>
        </authorList>
    </citation>
    <scope>NUCLEOTIDE SEQUENCE</scope>
    <source>
        <strain evidence="3">CCMP 769</strain>
    </source>
</reference>
<dbReference type="InterPro" id="IPR005024">
    <property type="entry name" value="Snf7_fam"/>
</dbReference>
<feature type="region of interest" description="Disordered" evidence="1">
    <location>
        <begin position="1"/>
        <end position="36"/>
    </location>
</feature>
<feature type="compositionally biased region" description="Basic and acidic residues" evidence="1">
    <location>
        <begin position="233"/>
        <end position="244"/>
    </location>
</feature>
<dbReference type="EMBL" id="HBHW01025423">
    <property type="protein sequence ID" value="CAE0051723.1"/>
    <property type="molecule type" value="Transcribed_RNA"/>
</dbReference>
<feature type="compositionally biased region" description="Low complexity" evidence="1">
    <location>
        <begin position="197"/>
        <end position="207"/>
    </location>
</feature>
<dbReference type="Gene3D" id="1.10.287.1060">
    <property type="entry name" value="ESAT-6-like"/>
    <property type="match status" value="1"/>
</dbReference>
<dbReference type="AlphaFoldDB" id="A0A7S2ZWB2"/>
<dbReference type="Pfam" id="PF03357">
    <property type="entry name" value="Snf7"/>
    <property type="match status" value="1"/>
</dbReference>
<gene>
    <name evidence="2" type="ORF">RMAR00112_LOCUS19723</name>
    <name evidence="3" type="ORF">RMAR00112_LOCUS19729</name>
</gene>
<name>A0A7S2ZWB2_9RHOD</name>
<dbReference type="GO" id="GO:0006900">
    <property type="term" value="P:vesicle budding from membrane"/>
    <property type="evidence" value="ECO:0007669"/>
    <property type="project" value="TreeGrafter"/>
</dbReference>
<dbReference type="GO" id="GO:0005771">
    <property type="term" value="C:multivesicular body"/>
    <property type="evidence" value="ECO:0007669"/>
    <property type="project" value="TreeGrafter"/>
</dbReference>
<accession>A0A7S2ZWB2</accession>
<dbReference type="PANTHER" id="PTHR22761">
    <property type="entry name" value="CHARGED MULTIVESICULAR BODY PROTEIN"/>
    <property type="match status" value="1"/>
</dbReference>
<dbReference type="EMBL" id="HBHW01025429">
    <property type="protein sequence ID" value="CAE0051729.1"/>
    <property type="molecule type" value="Transcribed_RNA"/>
</dbReference>
<protein>
    <submittedName>
        <fullName evidence="3">Uncharacterized protein</fullName>
    </submittedName>
</protein>
<feature type="region of interest" description="Disordered" evidence="1">
    <location>
        <begin position="197"/>
        <end position="244"/>
    </location>
</feature>
<evidence type="ECO:0000313" key="3">
    <source>
        <dbReference type="EMBL" id="CAE0051729.1"/>
    </source>
</evidence>
<evidence type="ECO:0000313" key="2">
    <source>
        <dbReference type="EMBL" id="CAE0051723.1"/>
    </source>
</evidence>
<dbReference type="GO" id="GO:0032511">
    <property type="term" value="P:late endosome to vacuole transport via multivesicular body sorting pathway"/>
    <property type="evidence" value="ECO:0007669"/>
    <property type="project" value="TreeGrafter"/>
</dbReference>
<proteinExistence type="predicted"/>
<organism evidence="3">
    <name type="scientific">Rhodosorus marinus</name>
    <dbReference type="NCBI Taxonomy" id="101924"/>
    <lineage>
        <taxon>Eukaryota</taxon>
        <taxon>Rhodophyta</taxon>
        <taxon>Stylonematophyceae</taxon>
        <taxon>Stylonematales</taxon>
        <taxon>Stylonemataceae</taxon>
        <taxon>Rhodosorus</taxon>
    </lineage>
</organism>
<sequence length="244" mass="27103">MGLFSRNKKEPAPAKPAPKPTTAAAPAAVPKPAPVKPNETALLKEDLERKIKALDKKTDSLTVQINKEIVKAKEYLTAGDKRRAAECMRRKNNWEKQRDNNMAKIRKYEDQVNLMDETATNKTALEDLAAVNEHVQKLQVDPDRVDNIMDQMRDNQMKQEEVNQILGEDTGEFYDEDEGLEELEKMMQEDKAKAALAADPLAGAAPVPSQPVPAPSSSAKVGAQPQAEEEDELAKLEKEMQIGM</sequence>
<evidence type="ECO:0000256" key="1">
    <source>
        <dbReference type="SAM" id="MobiDB-lite"/>
    </source>
</evidence>